<evidence type="ECO:0000256" key="4">
    <source>
        <dbReference type="ARBA" id="ARBA00022989"/>
    </source>
</evidence>
<dbReference type="InterPro" id="IPR004670">
    <property type="entry name" value="NhaA"/>
</dbReference>
<dbReference type="Pfam" id="PF06965">
    <property type="entry name" value="Na_H_antiport_1"/>
    <property type="match status" value="1"/>
</dbReference>
<dbReference type="PANTHER" id="PTHR30341:SF0">
    <property type="entry name" value="NA(+)_H(+) ANTIPORTER NHAA"/>
    <property type="match status" value="1"/>
</dbReference>
<keyword evidence="7" id="KW-0915">Sodium</keyword>
<name>A0A450YLL5_9GAMM</name>
<keyword evidence="7" id="KW-0050">Antiport</keyword>
<evidence type="ECO:0000256" key="7">
    <source>
        <dbReference type="HAMAP-Rule" id="MF_01844"/>
    </source>
</evidence>
<gene>
    <name evidence="7" type="primary">nhaA</name>
    <name evidence="8" type="ORF">BECKTC1821E_GA0114239_101852</name>
</gene>
<dbReference type="GO" id="GO:0006885">
    <property type="term" value="P:regulation of pH"/>
    <property type="evidence" value="ECO:0007669"/>
    <property type="project" value="UniProtKB-UniRule"/>
</dbReference>
<dbReference type="EMBL" id="CAADFT010000018">
    <property type="protein sequence ID" value="VFK42406.1"/>
    <property type="molecule type" value="Genomic_DNA"/>
</dbReference>
<dbReference type="HAMAP" id="MF_01844">
    <property type="entry name" value="NhaA"/>
    <property type="match status" value="1"/>
</dbReference>
<proteinExistence type="inferred from homology"/>
<feature type="transmembrane region" description="Helical" evidence="7">
    <location>
        <begin position="126"/>
        <end position="145"/>
    </location>
</feature>
<dbReference type="Gene3D" id="1.20.1530.10">
    <property type="entry name" value="Na+/H+ antiporter like domain"/>
    <property type="match status" value="1"/>
</dbReference>
<organism evidence="8">
    <name type="scientific">Candidatus Kentrum sp. TC</name>
    <dbReference type="NCBI Taxonomy" id="2126339"/>
    <lineage>
        <taxon>Bacteria</taxon>
        <taxon>Pseudomonadati</taxon>
        <taxon>Pseudomonadota</taxon>
        <taxon>Gammaproteobacteria</taxon>
        <taxon>Candidatus Kentrum</taxon>
    </lineage>
</organism>
<comment type="similarity">
    <text evidence="7">Belongs to the NhaA Na(+)/H(+) (TC 2.A.33) antiporter family.</text>
</comment>
<keyword evidence="3 7" id="KW-0812">Transmembrane</keyword>
<feature type="transmembrane region" description="Helical" evidence="7">
    <location>
        <begin position="12"/>
        <end position="29"/>
    </location>
</feature>
<feature type="transmembrane region" description="Helical" evidence="7">
    <location>
        <begin position="369"/>
        <end position="390"/>
    </location>
</feature>
<sequence>MKNTIARFMQNPAASGVLIFLVAIAAMLVENSPLDRFYDGFLNIPVAVQFGALRIEKPLLFWINDGLMAVFFCLVGLELKREFLEGQLSHPSNVVLPIIGAIGGITVPAAIYILINRGDPSALEGWAIPTATDIAFAIGILALLGKRVPAELKLFLLTLAIIDDLSAIIIIATFYTNDLAMDFLSIAAGSLILLVAMNRWGVRFISAYILVGVVLWVAVLKSGVHATLAGVVIAMAIPLKGKDGHLLLHQLEHDLRHVVGLGILPLFAFANAGIPLGDFSLEVLLEPIPLGIAAGLFIGKQLGVYSFVWLGIKTGLAKKPEHFSWGRLYGIALLCGVGFTMSLFISSLAFEHAETAIVSGAPEAGSARLGIFVGSLISGVSGYLVLFFSLRDKS</sequence>
<dbReference type="NCBIfam" id="NF007111">
    <property type="entry name" value="PRK09560.1"/>
    <property type="match status" value="1"/>
</dbReference>
<comment type="catalytic activity">
    <reaction evidence="7">
        <text>Na(+)(in) + 2 H(+)(out) = Na(+)(out) + 2 H(+)(in)</text>
        <dbReference type="Rhea" id="RHEA:29251"/>
        <dbReference type="ChEBI" id="CHEBI:15378"/>
        <dbReference type="ChEBI" id="CHEBI:29101"/>
    </reaction>
</comment>
<feature type="transmembrane region" description="Helical" evidence="7">
    <location>
        <begin position="288"/>
        <end position="308"/>
    </location>
</feature>
<dbReference type="PANTHER" id="PTHR30341">
    <property type="entry name" value="SODIUM ION/PROTON ANTIPORTER NHAA-RELATED"/>
    <property type="match status" value="1"/>
</dbReference>
<keyword evidence="2 7" id="KW-1003">Cell membrane</keyword>
<feature type="transmembrane region" description="Helical" evidence="7">
    <location>
        <begin position="328"/>
        <end position="349"/>
    </location>
</feature>
<dbReference type="AlphaFoldDB" id="A0A450YLL5"/>
<dbReference type="InterPro" id="IPR023171">
    <property type="entry name" value="Na/H_antiporter_dom_sf"/>
</dbReference>
<evidence type="ECO:0000256" key="1">
    <source>
        <dbReference type="ARBA" id="ARBA00004429"/>
    </source>
</evidence>
<evidence type="ECO:0000256" key="5">
    <source>
        <dbReference type="ARBA" id="ARBA00023136"/>
    </source>
</evidence>
<keyword evidence="4 7" id="KW-1133">Transmembrane helix</keyword>
<keyword evidence="5 7" id="KW-0472">Membrane</keyword>
<evidence type="ECO:0000256" key="2">
    <source>
        <dbReference type="ARBA" id="ARBA00022475"/>
    </source>
</evidence>
<keyword evidence="6 7" id="KW-0739">Sodium transport</keyword>
<comment type="function">
    <text evidence="7">Na(+)/H(+) antiporter that extrudes sodium in exchange for external protons.</text>
</comment>
<dbReference type="GO" id="GO:0005886">
    <property type="term" value="C:plasma membrane"/>
    <property type="evidence" value="ECO:0007669"/>
    <property type="project" value="UniProtKB-SubCell"/>
</dbReference>
<keyword evidence="7" id="KW-0813">Transport</keyword>
<dbReference type="GO" id="GO:0015385">
    <property type="term" value="F:sodium:proton antiporter activity"/>
    <property type="evidence" value="ECO:0007669"/>
    <property type="project" value="UniProtKB-UniRule"/>
</dbReference>
<accession>A0A450YLL5</accession>
<evidence type="ECO:0000256" key="6">
    <source>
        <dbReference type="ARBA" id="ARBA00023201"/>
    </source>
</evidence>
<evidence type="ECO:0000313" key="8">
    <source>
        <dbReference type="EMBL" id="VFK42406.1"/>
    </source>
</evidence>
<feature type="transmembrane region" description="Helical" evidence="7">
    <location>
        <begin position="91"/>
        <end position="114"/>
    </location>
</feature>
<feature type="transmembrane region" description="Helical" evidence="7">
    <location>
        <begin position="258"/>
        <end position="276"/>
    </location>
</feature>
<evidence type="ECO:0000256" key="3">
    <source>
        <dbReference type="ARBA" id="ARBA00022692"/>
    </source>
</evidence>
<comment type="subcellular location">
    <subcellularLocation>
        <location evidence="1">Cell inner membrane</location>
        <topology evidence="1">Multi-pass membrane protein</topology>
    </subcellularLocation>
    <subcellularLocation>
        <location evidence="7">Cell membrane</location>
        <topology evidence="7">Multi-pass membrane protein</topology>
    </subcellularLocation>
</comment>
<dbReference type="NCBIfam" id="TIGR00773">
    <property type="entry name" value="NhaA"/>
    <property type="match status" value="1"/>
</dbReference>
<reference evidence="8" key="1">
    <citation type="submission" date="2019-02" db="EMBL/GenBank/DDBJ databases">
        <authorList>
            <person name="Gruber-Vodicka R. H."/>
            <person name="Seah K. B. B."/>
        </authorList>
    </citation>
    <scope>NUCLEOTIDE SEQUENCE</scope>
    <source>
        <strain evidence="8">BECK_BZ125</strain>
    </source>
</reference>
<feature type="transmembrane region" description="Helical" evidence="7">
    <location>
        <begin position="207"/>
        <end position="237"/>
    </location>
</feature>
<keyword evidence="7" id="KW-0406">Ion transport</keyword>
<feature type="transmembrane region" description="Helical" evidence="7">
    <location>
        <begin position="154"/>
        <end position="175"/>
    </location>
</feature>
<protein>
    <recommendedName>
        <fullName evidence="7">Na(+)/H(+) antiporter NhaA</fullName>
    </recommendedName>
    <alternativeName>
        <fullName evidence="7">Sodium/proton antiporter NhaA</fullName>
    </alternativeName>
</protein>
<dbReference type="NCBIfam" id="NF007112">
    <property type="entry name" value="PRK09561.1"/>
    <property type="match status" value="1"/>
</dbReference>